<evidence type="ECO:0000256" key="1">
    <source>
        <dbReference type="PROSITE-ProRule" id="PRU00703"/>
    </source>
</evidence>
<evidence type="ECO:0000313" key="4">
    <source>
        <dbReference type="Proteomes" id="UP000054498"/>
    </source>
</evidence>
<dbReference type="OrthoDB" id="418595at2759"/>
<reference evidence="3 4" key="1">
    <citation type="journal article" date="2013" name="BMC Genomics">
        <title>Reconstruction of the lipid metabolism for the microalga Monoraphidium neglectum from its genome sequence reveals characteristics suitable for biofuel production.</title>
        <authorList>
            <person name="Bogen C."/>
            <person name="Al-Dilaimi A."/>
            <person name="Albersmeier A."/>
            <person name="Wichmann J."/>
            <person name="Grundmann M."/>
            <person name="Rupp O."/>
            <person name="Lauersen K.J."/>
            <person name="Blifernez-Klassen O."/>
            <person name="Kalinowski J."/>
            <person name="Goesmann A."/>
            <person name="Mussgnug J.H."/>
            <person name="Kruse O."/>
        </authorList>
    </citation>
    <scope>NUCLEOTIDE SEQUENCE [LARGE SCALE GENOMIC DNA]</scope>
    <source>
        <strain evidence="3 4">SAG 48.87</strain>
    </source>
</reference>
<keyword evidence="1" id="KW-0129">CBS domain</keyword>
<dbReference type="InterPro" id="IPR044691">
    <property type="entry name" value="DCC1_Trx"/>
</dbReference>
<keyword evidence="4" id="KW-1185">Reference proteome</keyword>
<dbReference type="PROSITE" id="PS51371">
    <property type="entry name" value="CBS"/>
    <property type="match status" value="2"/>
</dbReference>
<dbReference type="InterPro" id="IPR046342">
    <property type="entry name" value="CBS_dom_sf"/>
</dbReference>
<protein>
    <recommendedName>
        <fullName evidence="2">CBS domain-containing protein</fullName>
    </recommendedName>
</protein>
<dbReference type="GeneID" id="25739728"/>
<feature type="domain" description="CBS" evidence="2">
    <location>
        <begin position="91"/>
        <end position="151"/>
    </location>
</feature>
<dbReference type="RefSeq" id="XP_013900126.1">
    <property type="nucleotide sequence ID" value="XM_014044672.1"/>
</dbReference>
<dbReference type="PANTHER" id="PTHR34290">
    <property type="entry name" value="SI:CH73-390P7.2"/>
    <property type="match status" value="1"/>
</dbReference>
<accession>A0A0D2MKL5</accession>
<sequence length="419" mass="45156">MMLNQLRSYSGSLPARRNNAIVRPSTAMVARHAEVPARPLARRVAIAAPEREAASSPFGNVDNNNVSLNMDYSELLSPVTTCPLGFVEAIMHGSASHGETVQAARPGESLQAIIPRLSKFTGLPVVGASGKVVGVISRKDIIKVRQQGGSLQERVKAHMTAPAITVTPSTPVEEAGALMLRERIRRLPVVDEEGRPLGIVSRSDIFAPLMQERYRAYQDKEVAAVVTGAGLTMSWDIKYLYDGECSMCLTLKVWGEMGGCGGLPGGGRGWSRLVAREGPRGVLERQDKSKRIRFVDIADIDYDPMANMGVEFEDAMTTIHAIRPDGRVLQGTDALRGLFGTVGLGWVVTLMESAILAKLVDLIYDFLSANRIKIGGAMDALLAAKRVTMAKAGVEVCGDVDGGCEIEWSDLDEDTVSHV</sequence>
<evidence type="ECO:0000259" key="2">
    <source>
        <dbReference type="PROSITE" id="PS51371"/>
    </source>
</evidence>
<dbReference type="InterPro" id="IPR000644">
    <property type="entry name" value="CBS_dom"/>
</dbReference>
<dbReference type="STRING" id="145388.A0A0D2MKL5"/>
<dbReference type="InterPro" id="IPR007263">
    <property type="entry name" value="DCC1-like"/>
</dbReference>
<gene>
    <name evidence="3" type="ORF">MNEG_6852</name>
</gene>
<dbReference type="SMART" id="SM00116">
    <property type="entry name" value="CBS"/>
    <property type="match status" value="2"/>
</dbReference>
<dbReference type="Gene3D" id="3.10.580.10">
    <property type="entry name" value="CBS-domain"/>
    <property type="match status" value="1"/>
</dbReference>
<dbReference type="KEGG" id="mng:MNEG_6852"/>
<dbReference type="Pfam" id="PF04134">
    <property type="entry name" value="DCC1-like"/>
    <property type="match status" value="1"/>
</dbReference>
<feature type="domain" description="CBS" evidence="2">
    <location>
        <begin position="159"/>
        <end position="215"/>
    </location>
</feature>
<dbReference type="PANTHER" id="PTHR34290:SF2">
    <property type="entry name" value="OS04G0668800 PROTEIN"/>
    <property type="match status" value="1"/>
</dbReference>
<evidence type="ECO:0000313" key="3">
    <source>
        <dbReference type="EMBL" id="KIZ01107.1"/>
    </source>
</evidence>
<dbReference type="GO" id="GO:0015035">
    <property type="term" value="F:protein-disulfide reductase activity"/>
    <property type="evidence" value="ECO:0007669"/>
    <property type="project" value="InterPro"/>
</dbReference>
<dbReference type="Proteomes" id="UP000054498">
    <property type="component" value="Unassembled WGS sequence"/>
</dbReference>
<proteinExistence type="predicted"/>
<organism evidence="3 4">
    <name type="scientific">Monoraphidium neglectum</name>
    <dbReference type="NCBI Taxonomy" id="145388"/>
    <lineage>
        <taxon>Eukaryota</taxon>
        <taxon>Viridiplantae</taxon>
        <taxon>Chlorophyta</taxon>
        <taxon>core chlorophytes</taxon>
        <taxon>Chlorophyceae</taxon>
        <taxon>CS clade</taxon>
        <taxon>Sphaeropleales</taxon>
        <taxon>Selenastraceae</taxon>
        <taxon>Monoraphidium</taxon>
    </lineage>
</organism>
<dbReference type="EMBL" id="KK101375">
    <property type="protein sequence ID" value="KIZ01107.1"/>
    <property type="molecule type" value="Genomic_DNA"/>
</dbReference>
<dbReference type="AlphaFoldDB" id="A0A0D2MKL5"/>
<name>A0A0D2MKL5_9CHLO</name>
<dbReference type="Pfam" id="PF00571">
    <property type="entry name" value="CBS"/>
    <property type="match status" value="2"/>
</dbReference>
<dbReference type="SUPFAM" id="SSF54631">
    <property type="entry name" value="CBS-domain pair"/>
    <property type="match status" value="1"/>
</dbReference>